<keyword evidence="5" id="KW-1185">Reference proteome</keyword>
<evidence type="ECO:0000256" key="2">
    <source>
        <dbReference type="ARBA" id="ARBA00023043"/>
    </source>
</evidence>
<protein>
    <submittedName>
        <fullName evidence="4">Ankyrin repeat protein</fullName>
    </submittedName>
</protein>
<feature type="repeat" description="ANK" evidence="3">
    <location>
        <begin position="204"/>
        <end position="236"/>
    </location>
</feature>
<evidence type="ECO:0000313" key="5">
    <source>
        <dbReference type="Proteomes" id="UP000254794"/>
    </source>
</evidence>
<sequence length="392" mass="43763">MKNLSELQFEFNSLSWELYKDVRYIKSKGSKVPSESTISSVLTTFYSESLIVRNEEETISYLARLETRIDTILTAQPQSTSANDRVFIGFLLENRNKVDILFYRSRFGWIYHNTTDQENTLGNILNPAEKGSIAKAIGQNFCNENDWSDLAFTIQLRLFKDDPRGPKLEALRNVVLEADSISATESLIAYLIDVGANLDFLNEEGLALLHIAAKNGSLGIVNHLIRGRATVDLRDEKGFTPLFWAVRNKELSVVEALMNAGADCNCSVPMSINELQRLVANESSQVKERMGNFIKRKSSLVGAAPISISSCELAIILAHSKIIMTVISLNSTPRDQLFKLLPSLPNQLPELAPLSIATYSFLSPSPISGKRKTLEIKGKEVPTEQQRRNGMF</sequence>
<keyword evidence="2 3" id="KW-0040">ANK repeat</keyword>
<dbReference type="PROSITE" id="PS50297">
    <property type="entry name" value="ANK_REP_REGION"/>
    <property type="match status" value="2"/>
</dbReference>
<gene>
    <name evidence="4" type="primary">arp_1</name>
    <name evidence="4" type="ORF">NCTC13316_02192</name>
</gene>
<dbReference type="EMBL" id="UGOD01000001">
    <property type="protein sequence ID" value="STX52088.1"/>
    <property type="molecule type" value="Genomic_DNA"/>
</dbReference>
<dbReference type="SMART" id="SM00248">
    <property type="entry name" value="ANK"/>
    <property type="match status" value="2"/>
</dbReference>
<dbReference type="InterPro" id="IPR002110">
    <property type="entry name" value="Ankyrin_rpt"/>
</dbReference>
<dbReference type="Proteomes" id="UP000254794">
    <property type="component" value="Unassembled WGS sequence"/>
</dbReference>
<feature type="repeat" description="ANK" evidence="3">
    <location>
        <begin position="237"/>
        <end position="265"/>
    </location>
</feature>
<keyword evidence="1" id="KW-0677">Repeat</keyword>
<dbReference type="Pfam" id="PF12796">
    <property type="entry name" value="Ank_2"/>
    <property type="match status" value="1"/>
</dbReference>
<proteinExistence type="predicted"/>
<evidence type="ECO:0000313" key="4">
    <source>
        <dbReference type="EMBL" id="STX52088.1"/>
    </source>
</evidence>
<dbReference type="SUPFAM" id="SSF48403">
    <property type="entry name" value="Ankyrin repeat"/>
    <property type="match status" value="1"/>
</dbReference>
<reference evidence="4 5" key="1">
    <citation type="submission" date="2018-06" db="EMBL/GenBank/DDBJ databases">
        <authorList>
            <consortium name="Pathogen Informatics"/>
            <person name="Doyle S."/>
        </authorList>
    </citation>
    <scope>NUCLEOTIDE SEQUENCE [LARGE SCALE GENOMIC DNA]</scope>
    <source>
        <strain evidence="4 5">NCTC13316</strain>
    </source>
</reference>
<dbReference type="PANTHER" id="PTHR24198">
    <property type="entry name" value="ANKYRIN REPEAT AND PROTEIN KINASE DOMAIN-CONTAINING PROTEIN"/>
    <property type="match status" value="1"/>
</dbReference>
<organism evidence="4 5">
    <name type="scientific">Legionella busanensis</name>
    <dbReference type="NCBI Taxonomy" id="190655"/>
    <lineage>
        <taxon>Bacteria</taxon>
        <taxon>Pseudomonadati</taxon>
        <taxon>Pseudomonadota</taxon>
        <taxon>Gammaproteobacteria</taxon>
        <taxon>Legionellales</taxon>
        <taxon>Legionellaceae</taxon>
        <taxon>Legionella</taxon>
    </lineage>
</organism>
<evidence type="ECO:0000256" key="3">
    <source>
        <dbReference type="PROSITE-ProRule" id="PRU00023"/>
    </source>
</evidence>
<dbReference type="PANTHER" id="PTHR24198:SF165">
    <property type="entry name" value="ANKYRIN REPEAT-CONTAINING PROTEIN-RELATED"/>
    <property type="match status" value="1"/>
</dbReference>
<dbReference type="InterPro" id="IPR036770">
    <property type="entry name" value="Ankyrin_rpt-contain_sf"/>
</dbReference>
<name>A0A378JN20_9GAMM</name>
<dbReference type="AlphaFoldDB" id="A0A378JN20"/>
<accession>A0A378JN20</accession>
<evidence type="ECO:0000256" key="1">
    <source>
        <dbReference type="ARBA" id="ARBA00022737"/>
    </source>
</evidence>
<dbReference type="PROSITE" id="PS50088">
    <property type="entry name" value="ANK_REPEAT"/>
    <property type="match status" value="2"/>
</dbReference>
<dbReference type="Gene3D" id="1.25.40.20">
    <property type="entry name" value="Ankyrin repeat-containing domain"/>
    <property type="match status" value="1"/>
</dbReference>
<dbReference type="RefSeq" id="WP_115331675.1">
    <property type="nucleotide sequence ID" value="NZ_CAAAHP010000002.1"/>
</dbReference>
<dbReference type="OrthoDB" id="5636137at2"/>